<comment type="similarity">
    <text evidence="1">Belongs to the gamma-glutamylcyclotransferase family.</text>
</comment>
<dbReference type="InterPro" id="IPR013024">
    <property type="entry name" value="GGCT-like"/>
</dbReference>
<keyword evidence="2" id="KW-0808">Transferase</keyword>
<dbReference type="PANTHER" id="PTHR31544:SF4">
    <property type="entry name" value="GAMMA-GLUTAMYLCYCLOTRANSFERASE-RELATED"/>
    <property type="match status" value="1"/>
</dbReference>
<dbReference type="RefSeq" id="XP_066663645.1">
    <property type="nucleotide sequence ID" value="XM_066817953.1"/>
</dbReference>
<dbReference type="PANTHER" id="PTHR31544">
    <property type="entry name" value="AIG2-LIKE PROTEIN D"/>
    <property type="match status" value="1"/>
</dbReference>
<dbReference type="CDD" id="cd06661">
    <property type="entry name" value="GGCT_like"/>
    <property type="match status" value="1"/>
</dbReference>
<feature type="region of interest" description="Disordered" evidence="4">
    <location>
        <begin position="1"/>
        <end position="23"/>
    </location>
</feature>
<dbReference type="Pfam" id="PF06094">
    <property type="entry name" value="GGACT"/>
    <property type="match status" value="1"/>
</dbReference>
<evidence type="ECO:0000256" key="4">
    <source>
        <dbReference type="SAM" id="MobiDB-lite"/>
    </source>
</evidence>
<evidence type="ECO:0000256" key="2">
    <source>
        <dbReference type="ARBA" id="ARBA00022679"/>
    </source>
</evidence>
<organism evidence="6 7">
    <name type="scientific">Apiospora hydei</name>
    <dbReference type="NCBI Taxonomy" id="1337664"/>
    <lineage>
        <taxon>Eukaryota</taxon>
        <taxon>Fungi</taxon>
        <taxon>Dikarya</taxon>
        <taxon>Ascomycota</taxon>
        <taxon>Pezizomycotina</taxon>
        <taxon>Sordariomycetes</taxon>
        <taxon>Xylariomycetidae</taxon>
        <taxon>Amphisphaeriales</taxon>
        <taxon>Apiosporaceae</taxon>
        <taxon>Apiospora</taxon>
    </lineage>
</organism>
<evidence type="ECO:0000259" key="5">
    <source>
        <dbReference type="Pfam" id="PF06094"/>
    </source>
</evidence>
<dbReference type="Proteomes" id="UP001433268">
    <property type="component" value="Unassembled WGS sequence"/>
</dbReference>
<dbReference type="InterPro" id="IPR009288">
    <property type="entry name" value="AIG2-like_dom"/>
</dbReference>
<reference evidence="6 7" key="1">
    <citation type="submission" date="2023-01" db="EMBL/GenBank/DDBJ databases">
        <title>Analysis of 21 Apiospora genomes using comparative genomics revels a genus with tremendous synthesis potential of carbohydrate active enzymes and secondary metabolites.</title>
        <authorList>
            <person name="Sorensen T."/>
        </authorList>
    </citation>
    <scope>NUCLEOTIDE SEQUENCE [LARGE SCALE GENOMIC DNA]</scope>
    <source>
        <strain evidence="6 7">CBS 114990</strain>
    </source>
</reference>
<sequence>MDDTQKRPPTPPPLPPAPRWRHMNEHPSQYLANLEVAGEEAIQQILTAPHSPHPPPPPQYEPIQYFFYGTLKNPRVLADVLGVDETPLLRPAKIIGYTLTNWGDYKALIDGAPGEEVLGVACEITSAEHEHKLAYYETNTYCLAPCFIDFADGKEPKQVSGNTFMYAGDAVALQEGRFDRKLWECQMGTRLPANWHSTSKGTATGNHE</sequence>
<protein>
    <recommendedName>
        <fullName evidence="3">Putative gamma-glutamylcyclotransferase</fullName>
    </recommendedName>
</protein>
<accession>A0ABR1V7H4</accession>
<evidence type="ECO:0000256" key="3">
    <source>
        <dbReference type="ARBA" id="ARBA00030602"/>
    </source>
</evidence>
<dbReference type="InterPro" id="IPR036568">
    <property type="entry name" value="GGCT-like_sf"/>
</dbReference>
<keyword evidence="7" id="KW-1185">Reference proteome</keyword>
<dbReference type="SUPFAM" id="SSF110857">
    <property type="entry name" value="Gamma-glutamyl cyclotransferase-like"/>
    <property type="match status" value="1"/>
</dbReference>
<comment type="caution">
    <text evidence="6">The sequence shown here is derived from an EMBL/GenBank/DDBJ whole genome shotgun (WGS) entry which is preliminary data.</text>
</comment>
<dbReference type="InterPro" id="IPR045038">
    <property type="entry name" value="AIG2-like"/>
</dbReference>
<proteinExistence type="inferred from homology"/>
<dbReference type="Gene3D" id="3.10.490.10">
    <property type="entry name" value="Gamma-glutamyl cyclotransferase-like"/>
    <property type="match status" value="1"/>
</dbReference>
<dbReference type="GeneID" id="92051013"/>
<feature type="domain" description="Gamma-glutamylcyclotransferase AIG2-like" evidence="5">
    <location>
        <begin position="65"/>
        <end position="168"/>
    </location>
</feature>
<evidence type="ECO:0000313" key="7">
    <source>
        <dbReference type="Proteomes" id="UP001433268"/>
    </source>
</evidence>
<dbReference type="EMBL" id="JAQQWN010000009">
    <property type="protein sequence ID" value="KAK8066892.1"/>
    <property type="molecule type" value="Genomic_DNA"/>
</dbReference>
<name>A0ABR1V7H4_9PEZI</name>
<evidence type="ECO:0000256" key="1">
    <source>
        <dbReference type="ARBA" id="ARBA00008861"/>
    </source>
</evidence>
<feature type="compositionally biased region" description="Pro residues" evidence="4">
    <location>
        <begin position="8"/>
        <end position="18"/>
    </location>
</feature>
<gene>
    <name evidence="6" type="ORF">PG997_013639</name>
</gene>
<evidence type="ECO:0000313" key="6">
    <source>
        <dbReference type="EMBL" id="KAK8066892.1"/>
    </source>
</evidence>